<evidence type="ECO:0000313" key="2">
    <source>
        <dbReference type="Proteomes" id="UP001372338"/>
    </source>
</evidence>
<reference evidence="1 2" key="1">
    <citation type="submission" date="2024-01" db="EMBL/GenBank/DDBJ databases">
        <title>The genomes of 5 underutilized Papilionoideae crops provide insights into root nodulation and disease resistanc.</title>
        <authorList>
            <person name="Yuan L."/>
        </authorList>
    </citation>
    <scope>NUCLEOTIDE SEQUENCE [LARGE SCALE GENOMIC DNA]</scope>
    <source>
        <strain evidence="1">ZHUSHIDOU_FW_LH</strain>
        <tissue evidence="1">Leaf</tissue>
    </source>
</reference>
<evidence type="ECO:0000313" key="1">
    <source>
        <dbReference type="EMBL" id="KAK7290574.1"/>
    </source>
</evidence>
<gene>
    <name evidence="1" type="ORF">RIF29_05089</name>
</gene>
<dbReference type="AlphaFoldDB" id="A0AAN9J478"/>
<dbReference type="Proteomes" id="UP001372338">
    <property type="component" value="Unassembled WGS sequence"/>
</dbReference>
<keyword evidence="2" id="KW-1185">Reference proteome</keyword>
<dbReference type="EMBL" id="JAYWIO010000001">
    <property type="protein sequence ID" value="KAK7290574.1"/>
    <property type="molecule type" value="Genomic_DNA"/>
</dbReference>
<sequence>MRSVCVQTISHINRVIIANSPFTLLPLTLSPLSSPLLCVLSLSTNTNFLSLSLSLCHLLTLFPFAGTSIPGKNPPPLRSDRHPFPNTMFNYQSLHL</sequence>
<accession>A0AAN9J478</accession>
<name>A0AAN9J478_CROPI</name>
<comment type="caution">
    <text evidence="1">The sequence shown here is derived from an EMBL/GenBank/DDBJ whole genome shotgun (WGS) entry which is preliminary data.</text>
</comment>
<proteinExistence type="predicted"/>
<organism evidence="1 2">
    <name type="scientific">Crotalaria pallida</name>
    <name type="common">Smooth rattlebox</name>
    <name type="synonym">Crotalaria striata</name>
    <dbReference type="NCBI Taxonomy" id="3830"/>
    <lineage>
        <taxon>Eukaryota</taxon>
        <taxon>Viridiplantae</taxon>
        <taxon>Streptophyta</taxon>
        <taxon>Embryophyta</taxon>
        <taxon>Tracheophyta</taxon>
        <taxon>Spermatophyta</taxon>
        <taxon>Magnoliopsida</taxon>
        <taxon>eudicotyledons</taxon>
        <taxon>Gunneridae</taxon>
        <taxon>Pentapetalae</taxon>
        <taxon>rosids</taxon>
        <taxon>fabids</taxon>
        <taxon>Fabales</taxon>
        <taxon>Fabaceae</taxon>
        <taxon>Papilionoideae</taxon>
        <taxon>50 kb inversion clade</taxon>
        <taxon>genistoids sensu lato</taxon>
        <taxon>core genistoids</taxon>
        <taxon>Crotalarieae</taxon>
        <taxon>Crotalaria</taxon>
    </lineage>
</organism>
<protein>
    <submittedName>
        <fullName evidence="1">Uncharacterized protein</fullName>
    </submittedName>
</protein>